<proteinExistence type="predicted"/>
<dbReference type="AlphaFoldDB" id="A0A326UJY2"/>
<reference evidence="1 2" key="1">
    <citation type="submission" date="2018-06" db="EMBL/GenBank/DDBJ databases">
        <title>Genomic Encyclopedia of Archaeal and Bacterial Type Strains, Phase II (KMG-II): from individual species to whole genera.</title>
        <authorList>
            <person name="Goeker M."/>
        </authorList>
    </citation>
    <scope>NUCLEOTIDE SEQUENCE [LARGE SCALE GENOMIC DNA]</scope>
    <source>
        <strain evidence="1 2">ATCC BAA-1881</strain>
    </source>
</reference>
<protein>
    <recommendedName>
        <fullName evidence="3">GAF domain-containing protein</fullName>
    </recommendedName>
</protein>
<evidence type="ECO:0000313" key="2">
    <source>
        <dbReference type="Proteomes" id="UP000248806"/>
    </source>
</evidence>
<dbReference type="Gene3D" id="3.30.450.40">
    <property type="match status" value="1"/>
</dbReference>
<dbReference type="Proteomes" id="UP000248806">
    <property type="component" value="Unassembled WGS sequence"/>
</dbReference>
<accession>A0A326UJY2</accession>
<dbReference type="SUPFAM" id="SSF55781">
    <property type="entry name" value="GAF domain-like"/>
    <property type="match status" value="1"/>
</dbReference>
<dbReference type="EMBL" id="QKUF01000009">
    <property type="protein sequence ID" value="PZW29337.1"/>
    <property type="molecule type" value="Genomic_DNA"/>
</dbReference>
<keyword evidence="2" id="KW-1185">Reference proteome</keyword>
<gene>
    <name evidence="1" type="ORF">EI42_03059</name>
</gene>
<evidence type="ECO:0008006" key="3">
    <source>
        <dbReference type="Google" id="ProtNLM"/>
    </source>
</evidence>
<organism evidence="1 2">
    <name type="scientific">Thermosporothrix hazakensis</name>
    <dbReference type="NCBI Taxonomy" id="644383"/>
    <lineage>
        <taxon>Bacteria</taxon>
        <taxon>Bacillati</taxon>
        <taxon>Chloroflexota</taxon>
        <taxon>Ktedonobacteria</taxon>
        <taxon>Ktedonobacterales</taxon>
        <taxon>Thermosporotrichaceae</taxon>
        <taxon>Thermosporothrix</taxon>
    </lineage>
</organism>
<comment type="caution">
    <text evidence="1">The sequence shown here is derived from an EMBL/GenBank/DDBJ whole genome shotgun (WGS) entry which is preliminary data.</text>
</comment>
<evidence type="ECO:0000313" key="1">
    <source>
        <dbReference type="EMBL" id="PZW29337.1"/>
    </source>
</evidence>
<sequence>MNREAFSWRSFLAEIISDPQEKQRLANAMGINPVTLTRWVRNPARASGKEKYPRPQIHSLQQLVASLPEYREKLIPSLLQEFPELSREDFQLPETPPRFVEPLSIPVICYETVLQAISLLAGELRFITVFDHIFNYAIQQLDPERLGLVGSLIVCTAPGSGQKVHSLRELFRIGTRPWNTEREERNIYCGAESLAGQAISTSHHYVIEDAHAYTGWLPLRPLDRGSSIAVCPIQRTGKVAACLSFISTQKRFFTRDRVQLIQKYCHLAVGAFDENQYFPLDQIELKLLPPPEKQEPYLRLFNKRVQELLLQGKAITRMEASFIVMRQLEEELIQSAALDEAVY</sequence>
<dbReference type="InterPro" id="IPR029016">
    <property type="entry name" value="GAF-like_dom_sf"/>
</dbReference>
<dbReference type="RefSeq" id="WP_111323426.1">
    <property type="nucleotide sequence ID" value="NZ_BIFX01000001.1"/>
</dbReference>
<name>A0A326UJY2_THEHA</name>